<dbReference type="Proteomes" id="UP000664795">
    <property type="component" value="Unassembled WGS sequence"/>
</dbReference>
<dbReference type="EMBL" id="JAFMYU010000036">
    <property type="protein sequence ID" value="MBO0934711.1"/>
    <property type="molecule type" value="Genomic_DNA"/>
</dbReference>
<comment type="caution">
    <text evidence="1">The sequence shown here is derived from an EMBL/GenBank/DDBJ whole genome shotgun (WGS) entry which is preliminary data.</text>
</comment>
<dbReference type="PROSITE" id="PS51257">
    <property type="entry name" value="PROKAR_LIPOPROTEIN"/>
    <property type="match status" value="1"/>
</dbReference>
<reference evidence="1 2" key="1">
    <citation type="submission" date="2021-03" db="EMBL/GenBank/DDBJ databases">
        <title>Fibrella sp. HMF5036 genome sequencing and assembly.</title>
        <authorList>
            <person name="Kang H."/>
            <person name="Kim H."/>
            <person name="Bae S."/>
            <person name="Joh K."/>
        </authorList>
    </citation>
    <scope>NUCLEOTIDE SEQUENCE [LARGE SCALE GENOMIC DNA]</scope>
    <source>
        <strain evidence="1 2">HMF5036</strain>
    </source>
</reference>
<evidence type="ECO:0000313" key="2">
    <source>
        <dbReference type="Proteomes" id="UP000664795"/>
    </source>
</evidence>
<evidence type="ECO:0000313" key="1">
    <source>
        <dbReference type="EMBL" id="MBO0934711.1"/>
    </source>
</evidence>
<dbReference type="InterPro" id="IPR001087">
    <property type="entry name" value="GDSL"/>
</dbReference>
<gene>
    <name evidence="1" type="ORF">J2I48_27120</name>
</gene>
<protein>
    <submittedName>
        <fullName evidence="1">SGNH/GDSL hydrolase family protein</fullName>
    </submittedName>
</protein>
<dbReference type="RefSeq" id="WP_207338676.1">
    <property type="nucleotide sequence ID" value="NZ_JAFMYU010000036.1"/>
</dbReference>
<dbReference type="GO" id="GO:0016788">
    <property type="term" value="F:hydrolase activity, acting on ester bonds"/>
    <property type="evidence" value="ECO:0007669"/>
    <property type="project" value="InterPro"/>
</dbReference>
<keyword evidence="1" id="KW-0378">Hydrolase</keyword>
<accession>A0A939GAA8</accession>
<name>A0A939GAA8_9BACT</name>
<organism evidence="1 2">
    <name type="scientific">Fibrella aquatilis</name>
    <dbReference type="NCBI Taxonomy" id="2817059"/>
    <lineage>
        <taxon>Bacteria</taxon>
        <taxon>Pseudomonadati</taxon>
        <taxon>Bacteroidota</taxon>
        <taxon>Cytophagia</taxon>
        <taxon>Cytophagales</taxon>
        <taxon>Spirosomataceae</taxon>
        <taxon>Fibrella</taxon>
    </lineage>
</organism>
<keyword evidence="2" id="KW-1185">Reference proteome</keyword>
<dbReference type="Pfam" id="PF00657">
    <property type="entry name" value="Lipase_GDSL"/>
    <property type="match status" value="1"/>
</dbReference>
<dbReference type="Gene3D" id="3.40.50.1110">
    <property type="entry name" value="SGNH hydrolase"/>
    <property type="match status" value="1"/>
</dbReference>
<dbReference type="InterPro" id="IPR036514">
    <property type="entry name" value="SGNH_hydro_sf"/>
</dbReference>
<dbReference type="SUPFAM" id="SSF52266">
    <property type="entry name" value="SGNH hydrolase"/>
    <property type="match status" value="1"/>
</dbReference>
<sequence>MQRKQYTIYRWSILVGLLAGTTGCFNNEDAQRVDPISSGTADFTRYVAVGNSLTAGFMDGGLYRDGQLNSYPYILSQQFRLVGGRDFIQPLFGTDQAAGTGYLKLTSLPTATNPLPTIVPVAPQAVRGTLNNRSLYTKFTGPNNNLGVPGIRMGDIQTPGYGSPLGNPYFERLLPDGTPLSTYLQYVGDNLTGATFFSCFMGNNDALGYANTGGVTPFTPTPLFTTNYNALLNVLTAGGRKGVVVNIPKVTTAPFFQVVTLTQVLGSVNAAVQKATPGAPAIPALLIESPLATGGIRATKAGDLLLLSQQADYATIGSTAVGTKKGPYGLSATNPLSNASVLDAEEVAALNAKIDEYNTILKAQADSRALAYVDLNTLNNQLSATGGYSQNGLSFSSSYILGSVYGLDGLHFTAAGYALLANEILKSIGITYKASIPAVDPTRYRKVLVQP</sequence>
<proteinExistence type="predicted"/>
<dbReference type="AlphaFoldDB" id="A0A939GAA8"/>